<dbReference type="eggNOG" id="COG0250">
    <property type="taxonomic scope" value="Bacteria"/>
</dbReference>
<sequence length="186" mass="20708">MLNALKTKISSGCETAPASEEYDWFCLRTQTKREHIAAAMLQQIEAVESFCPRVSQLRRTRAGKRRFVEAMFPGYIFARFNLSQKHRHVTHTQGVKYLVKHGNRLAIPDTIIESLRASLPNDMIEAPDLSIEEGANIELISGSLQGLNGTVLAQLPAENRVQVLLDFLGREITVAVSADSVMLAED</sequence>
<dbReference type="Pfam" id="PF02357">
    <property type="entry name" value="NusG"/>
    <property type="match status" value="1"/>
</dbReference>
<keyword evidence="3" id="KW-0804">Transcription</keyword>
<dbReference type="AlphaFoldDB" id="D5EQD7"/>
<name>D5EQD7_CORAD</name>
<dbReference type="SUPFAM" id="SSF50104">
    <property type="entry name" value="Translation proteins SH3-like domain"/>
    <property type="match status" value="1"/>
</dbReference>
<dbReference type="OrthoDB" id="9790639at2"/>
<dbReference type="GO" id="GO:0006354">
    <property type="term" value="P:DNA-templated transcription elongation"/>
    <property type="evidence" value="ECO:0007669"/>
    <property type="project" value="InterPro"/>
</dbReference>
<dbReference type="InterPro" id="IPR008991">
    <property type="entry name" value="Translation_prot_SH3-like_sf"/>
</dbReference>
<proteinExistence type="predicted"/>
<dbReference type="SMART" id="SM00738">
    <property type="entry name" value="NGN"/>
    <property type="match status" value="1"/>
</dbReference>
<protein>
    <submittedName>
        <fullName evidence="5">NusG antitermination factor</fullName>
    </submittedName>
</protein>
<dbReference type="InterPro" id="IPR043425">
    <property type="entry name" value="NusG-like"/>
</dbReference>
<dbReference type="EMBL" id="CP001998">
    <property type="protein sequence ID" value="ADE53905.1"/>
    <property type="molecule type" value="Genomic_DNA"/>
</dbReference>
<evidence type="ECO:0000256" key="1">
    <source>
        <dbReference type="ARBA" id="ARBA00022814"/>
    </source>
</evidence>
<evidence type="ECO:0000313" key="5">
    <source>
        <dbReference type="EMBL" id="ADE53905.1"/>
    </source>
</evidence>
<dbReference type="GO" id="GO:0031564">
    <property type="term" value="P:transcription antitermination"/>
    <property type="evidence" value="ECO:0007669"/>
    <property type="project" value="UniProtKB-KW"/>
</dbReference>
<keyword evidence="6" id="KW-1185">Reference proteome</keyword>
<dbReference type="STRING" id="583355.Caka_0883"/>
<evidence type="ECO:0000256" key="3">
    <source>
        <dbReference type="ARBA" id="ARBA00023163"/>
    </source>
</evidence>
<organism evidence="5 6">
    <name type="scientific">Coraliomargarita akajimensis (strain DSM 45221 / IAM 15411 / JCM 23193 / KCTC 12865 / 04OKA010-24)</name>
    <dbReference type="NCBI Taxonomy" id="583355"/>
    <lineage>
        <taxon>Bacteria</taxon>
        <taxon>Pseudomonadati</taxon>
        <taxon>Verrucomicrobiota</taxon>
        <taxon>Opitutia</taxon>
        <taxon>Puniceicoccales</taxon>
        <taxon>Coraliomargaritaceae</taxon>
        <taxon>Coraliomargarita</taxon>
    </lineage>
</organism>
<keyword evidence="2" id="KW-0805">Transcription regulation</keyword>
<gene>
    <name evidence="5" type="ordered locus">Caka_0883</name>
</gene>
<dbReference type="CDD" id="cd06091">
    <property type="entry name" value="KOW_NusG"/>
    <property type="match status" value="1"/>
</dbReference>
<dbReference type="InterPro" id="IPR036735">
    <property type="entry name" value="NGN_dom_sf"/>
</dbReference>
<dbReference type="PANTHER" id="PTHR30265">
    <property type="entry name" value="RHO-INTERACTING TRANSCRIPTION TERMINATION FACTOR NUSG"/>
    <property type="match status" value="1"/>
</dbReference>
<keyword evidence="1" id="KW-0889">Transcription antitermination</keyword>
<accession>D5EQD7</accession>
<evidence type="ECO:0000313" key="6">
    <source>
        <dbReference type="Proteomes" id="UP000000925"/>
    </source>
</evidence>
<reference evidence="5 6" key="1">
    <citation type="journal article" date="2010" name="Stand. Genomic Sci.">
        <title>Complete genome sequence of Coraliomargarita akajimensis type strain (04OKA010-24).</title>
        <authorList>
            <person name="Mavromatis K."/>
            <person name="Abt B."/>
            <person name="Brambilla E."/>
            <person name="Lapidus A."/>
            <person name="Copeland A."/>
            <person name="Deshpande S."/>
            <person name="Nolan M."/>
            <person name="Lucas S."/>
            <person name="Tice H."/>
            <person name="Cheng J.F."/>
            <person name="Han C."/>
            <person name="Detter J.C."/>
            <person name="Woyke T."/>
            <person name="Goodwin L."/>
            <person name="Pitluck S."/>
            <person name="Held B."/>
            <person name="Brettin T."/>
            <person name="Tapia R."/>
            <person name="Ivanova N."/>
            <person name="Mikhailova N."/>
            <person name="Pati A."/>
            <person name="Liolios K."/>
            <person name="Chen A."/>
            <person name="Palaniappan K."/>
            <person name="Land M."/>
            <person name="Hauser L."/>
            <person name="Chang Y.J."/>
            <person name="Jeffries C.D."/>
            <person name="Rohde M."/>
            <person name="Goker M."/>
            <person name="Bristow J."/>
            <person name="Eisen J.A."/>
            <person name="Markowitz V."/>
            <person name="Hugenholtz P."/>
            <person name="Klenk H.P."/>
            <person name="Kyrpides N.C."/>
        </authorList>
    </citation>
    <scope>NUCLEOTIDE SEQUENCE [LARGE SCALE GENOMIC DNA]</scope>
    <source>
        <strain evidence="6">DSM 45221 / IAM 15411 / JCM 23193 / KCTC 12865</strain>
    </source>
</reference>
<evidence type="ECO:0000259" key="4">
    <source>
        <dbReference type="SMART" id="SM00738"/>
    </source>
</evidence>
<feature type="domain" description="NusG-like N-terminal" evidence="4">
    <location>
        <begin position="21"/>
        <end position="119"/>
    </location>
</feature>
<dbReference type="SUPFAM" id="SSF82679">
    <property type="entry name" value="N-utilization substance G protein NusG, N-terminal domain"/>
    <property type="match status" value="1"/>
</dbReference>
<evidence type="ECO:0000256" key="2">
    <source>
        <dbReference type="ARBA" id="ARBA00023015"/>
    </source>
</evidence>
<dbReference type="InterPro" id="IPR006645">
    <property type="entry name" value="NGN-like_dom"/>
</dbReference>
<dbReference type="HOGENOM" id="CLU_067287_5_0_0"/>
<dbReference type="PANTHER" id="PTHR30265:SF4">
    <property type="entry name" value="KOW MOTIF FAMILY PROTEIN, EXPRESSED"/>
    <property type="match status" value="1"/>
</dbReference>
<dbReference type="CDD" id="cd09892">
    <property type="entry name" value="NGN_SP_RfaH"/>
    <property type="match status" value="1"/>
</dbReference>
<dbReference type="Gene3D" id="3.30.70.940">
    <property type="entry name" value="NusG, N-terminal domain"/>
    <property type="match status" value="1"/>
</dbReference>
<dbReference type="KEGG" id="caa:Caka_0883"/>
<dbReference type="Proteomes" id="UP000000925">
    <property type="component" value="Chromosome"/>
</dbReference>